<evidence type="ECO:0000256" key="6">
    <source>
        <dbReference type="ARBA" id="ARBA00022723"/>
    </source>
</evidence>
<evidence type="ECO:0000256" key="1">
    <source>
        <dbReference type="ARBA" id="ARBA00001970"/>
    </source>
</evidence>
<organism evidence="13 14">
    <name type="scientific">Ignelater luminosus</name>
    <name type="common">Cucubano</name>
    <name type="synonym">Pyrophorus luminosus</name>
    <dbReference type="NCBI Taxonomy" id="2038154"/>
    <lineage>
        <taxon>Eukaryota</taxon>
        <taxon>Metazoa</taxon>
        <taxon>Ecdysozoa</taxon>
        <taxon>Arthropoda</taxon>
        <taxon>Hexapoda</taxon>
        <taxon>Insecta</taxon>
        <taxon>Pterygota</taxon>
        <taxon>Neoptera</taxon>
        <taxon>Endopterygota</taxon>
        <taxon>Coleoptera</taxon>
        <taxon>Polyphaga</taxon>
        <taxon>Elateriformia</taxon>
        <taxon>Elateroidea</taxon>
        <taxon>Elateridae</taxon>
        <taxon>Agrypninae</taxon>
        <taxon>Pyrophorini</taxon>
        <taxon>Ignelater</taxon>
    </lineage>
</organism>
<dbReference type="FunFam" id="1.20.120.1770:FF:000001">
    <property type="entry name" value="Cytochrome b reductase 1"/>
    <property type="match status" value="1"/>
</dbReference>
<evidence type="ECO:0000256" key="9">
    <source>
        <dbReference type="ARBA" id="ARBA00023004"/>
    </source>
</evidence>
<comment type="cofactor">
    <cofactor evidence="1">
        <name>heme b</name>
        <dbReference type="ChEBI" id="CHEBI:60344"/>
    </cofactor>
</comment>
<feature type="transmembrane region" description="Helical" evidence="11">
    <location>
        <begin position="183"/>
        <end position="204"/>
    </location>
</feature>
<evidence type="ECO:0000256" key="11">
    <source>
        <dbReference type="SAM" id="Phobius"/>
    </source>
</evidence>
<dbReference type="GO" id="GO:0016491">
    <property type="term" value="F:oxidoreductase activity"/>
    <property type="evidence" value="ECO:0007669"/>
    <property type="project" value="InterPro"/>
</dbReference>
<dbReference type="SMART" id="SM00665">
    <property type="entry name" value="B561"/>
    <property type="match status" value="1"/>
</dbReference>
<evidence type="ECO:0000313" key="13">
    <source>
        <dbReference type="EMBL" id="KAF2900623.1"/>
    </source>
</evidence>
<keyword evidence="5 11" id="KW-0812">Transmembrane</keyword>
<keyword evidence="7" id="KW-0249">Electron transport</keyword>
<keyword evidence="10 11" id="KW-0472">Membrane</keyword>
<dbReference type="PROSITE" id="PS50939">
    <property type="entry name" value="CYTOCHROME_B561"/>
    <property type="match status" value="1"/>
</dbReference>
<keyword evidence="8 11" id="KW-1133">Transmembrane helix</keyword>
<dbReference type="Gene3D" id="1.20.120.1770">
    <property type="match status" value="1"/>
</dbReference>
<protein>
    <recommendedName>
        <fullName evidence="12">Cytochrome b561 domain-containing protein</fullName>
    </recommendedName>
</protein>
<sequence length="266" mass="29909">MSSESLSSVEGEEAQQTIGLISNMEARADHQMTKRFRLLHGIATGLGVTLVVLVLTWCLVYRNGFGWENPDLEFNWHPMLMVSGLIFIYSQAMLIYRTARHGKKRVLKLTHAVLHFVAFIFTVIALKAAFDSHNYATPPKPNLYTLHSWIGLITVILFSYQFLSGFITFLFPGLSREIRSAYLPVHAHFGSAIFFMAIVSAMMGLAEKAIWGVNAYNTYPPEGIFMNFMGVILVCLGAIVIYLINDSTYKRVALPEEEITLTDTTE</sequence>
<evidence type="ECO:0000256" key="3">
    <source>
        <dbReference type="ARBA" id="ARBA00022448"/>
    </source>
</evidence>
<feature type="domain" description="Cytochrome b561" evidence="12">
    <location>
        <begin position="42"/>
        <end position="245"/>
    </location>
</feature>
<proteinExistence type="predicted"/>
<evidence type="ECO:0000259" key="12">
    <source>
        <dbReference type="PROSITE" id="PS50939"/>
    </source>
</evidence>
<keyword evidence="9" id="KW-0408">Iron</keyword>
<feature type="transmembrane region" description="Helical" evidence="11">
    <location>
        <begin position="38"/>
        <end position="62"/>
    </location>
</feature>
<dbReference type="EMBL" id="VTPC01002087">
    <property type="protein sequence ID" value="KAF2900623.1"/>
    <property type="molecule type" value="Genomic_DNA"/>
</dbReference>
<keyword evidence="4" id="KW-0349">Heme</keyword>
<dbReference type="InterPro" id="IPR006593">
    <property type="entry name" value="Cyt_b561/ferric_Rdtase_TM"/>
</dbReference>
<keyword evidence="14" id="KW-1185">Reference proteome</keyword>
<feature type="transmembrane region" description="Helical" evidence="11">
    <location>
        <begin position="109"/>
        <end position="129"/>
    </location>
</feature>
<evidence type="ECO:0000256" key="10">
    <source>
        <dbReference type="ARBA" id="ARBA00023136"/>
    </source>
</evidence>
<comment type="subcellular location">
    <subcellularLocation>
        <location evidence="2">Membrane</location>
        <topology evidence="2">Multi-pass membrane protein</topology>
    </subcellularLocation>
</comment>
<comment type="caution">
    <text evidence="13">The sequence shown here is derived from an EMBL/GenBank/DDBJ whole genome shotgun (WGS) entry which is preliminary data.</text>
</comment>
<feature type="transmembrane region" description="Helical" evidence="11">
    <location>
        <begin position="224"/>
        <end position="244"/>
    </location>
</feature>
<evidence type="ECO:0000256" key="7">
    <source>
        <dbReference type="ARBA" id="ARBA00022982"/>
    </source>
</evidence>
<reference evidence="13" key="1">
    <citation type="submission" date="2019-08" db="EMBL/GenBank/DDBJ databases">
        <title>The genome of the North American firefly Photinus pyralis.</title>
        <authorList>
            <consortium name="Photinus pyralis genome working group"/>
            <person name="Fallon T.R."/>
            <person name="Sander Lower S.E."/>
            <person name="Weng J.-K."/>
        </authorList>
    </citation>
    <scope>NUCLEOTIDE SEQUENCE</scope>
    <source>
        <strain evidence="13">TRF0915ILg1</strain>
        <tissue evidence="13">Whole body</tissue>
    </source>
</reference>
<name>A0A8K0D722_IGNLU</name>
<evidence type="ECO:0000256" key="8">
    <source>
        <dbReference type="ARBA" id="ARBA00022989"/>
    </source>
</evidence>
<evidence type="ECO:0000256" key="4">
    <source>
        <dbReference type="ARBA" id="ARBA00022617"/>
    </source>
</evidence>
<evidence type="ECO:0000256" key="2">
    <source>
        <dbReference type="ARBA" id="ARBA00004141"/>
    </source>
</evidence>
<dbReference type="GO" id="GO:0046872">
    <property type="term" value="F:metal ion binding"/>
    <property type="evidence" value="ECO:0007669"/>
    <property type="project" value="UniProtKB-KW"/>
</dbReference>
<dbReference type="Proteomes" id="UP000801492">
    <property type="component" value="Unassembled WGS sequence"/>
</dbReference>
<dbReference type="PANTHER" id="PTHR10106">
    <property type="entry name" value="CYTOCHROME B561-RELATED"/>
    <property type="match status" value="1"/>
</dbReference>
<accession>A0A8K0D722</accession>
<dbReference type="InterPro" id="IPR043205">
    <property type="entry name" value="CYB561/CYBRD1-like"/>
</dbReference>
<evidence type="ECO:0000313" key="14">
    <source>
        <dbReference type="Proteomes" id="UP000801492"/>
    </source>
</evidence>
<dbReference type="Pfam" id="PF03188">
    <property type="entry name" value="Cytochrom_B561"/>
    <property type="match status" value="1"/>
</dbReference>
<dbReference type="GO" id="GO:0016020">
    <property type="term" value="C:membrane"/>
    <property type="evidence" value="ECO:0007669"/>
    <property type="project" value="UniProtKB-SubCell"/>
</dbReference>
<dbReference type="OrthoDB" id="907479at2759"/>
<gene>
    <name evidence="13" type="ORF">ILUMI_05562</name>
</gene>
<keyword evidence="6" id="KW-0479">Metal-binding</keyword>
<dbReference type="AlphaFoldDB" id="A0A8K0D722"/>
<evidence type="ECO:0000256" key="5">
    <source>
        <dbReference type="ARBA" id="ARBA00022692"/>
    </source>
</evidence>
<keyword evidence="3" id="KW-0813">Transport</keyword>
<feature type="transmembrane region" description="Helical" evidence="11">
    <location>
        <begin position="149"/>
        <end position="171"/>
    </location>
</feature>
<dbReference type="PANTHER" id="PTHR10106:SF0">
    <property type="entry name" value="LD36721P"/>
    <property type="match status" value="1"/>
</dbReference>
<feature type="transmembrane region" description="Helical" evidence="11">
    <location>
        <begin position="74"/>
        <end position="97"/>
    </location>
</feature>